<protein>
    <submittedName>
        <fullName evidence="1">Uncharacterized protein</fullName>
    </submittedName>
</protein>
<evidence type="ECO:0000313" key="2">
    <source>
        <dbReference type="Proteomes" id="UP000265520"/>
    </source>
</evidence>
<reference evidence="1 2" key="1">
    <citation type="journal article" date="2018" name="Front. Plant Sci.">
        <title>Red Clover (Trifolium pratense) and Zigzag Clover (T. medium) - A Picture of Genomic Similarities and Differences.</title>
        <authorList>
            <person name="Dluhosova J."/>
            <person name="Istvanek J."/>
            <person name="Nedelnik J."/>
            <person name="Repkova J."/>
        </authorList>
    </citation>
    <scope>NUCLEOTIDE SEQUENCE [LARGE SCALE GENOMIC DNA]</scope>
    <source>
        <strain evidence="2">cv. 10/8</strain>
        <tissue evidence="1">Leaf</tissue>
    </source>
</reference>
<accession>A0A392T363</accession>
<keyword evidence="2" id="KW-1185">Reference proteome</keyword>
<comment type="caution">
    <text evidence="1">The sequence shown here is derived from an EMBL/GenBank/DDBJ whole genome shotgun (WGS) entry which is preliminary data.</text>
</comment>
<sequence>WSLLWVANSGASLPVSVFLVQKEGCWTWLLSCVGGCVDLWKWSGGWCLY</sequence>
<proteinExistence type="predicted"/>
<organism evidence="1 2">
    <name type="scientific">Trifolium medium</name>
    <dbReference type="NCBI Taxonomy" id="97028"/>
    <lineage>
        <taxon>Eukaryota</taxon>
        <taxon>Viridiplantae</taxon>
        <taxon>Streptophyta</taxon>
        <taxon>Embryophyta</taxon>
        <taxon>Tracheophyta</taxon>
        <taxon>Spermatophyta</taxon>
        <taxon>Magnoliopsida</taxon>
        <taxon>eudicotyledons</taxon>
        <taxon>Gunneridae</taxon>
        <taxon>Pentapetalae</taxon>
        <taxon>rosids</taxon>
        <taxon>fabids</taxon>
        <taxon>Fabales</taxon>
        <taxon>Fabaceae</taxon>
        <taxon>Papilionoideae</taxon>
        <taxon>50 kb inversion clade</taxon>
        <taxon>NPAAA clade</taxon>
        <taxon>Hologalegina</taxon>
        <taxon>IRL clade</taxon>
        <taxon>Trifolieae</taxon>
        <taxon>Trifolium</taxon>
    </lineage>
</organism>
<dbReference type="AlphaFoldDB" id="A0A392T363"/>
<evidence type="ECO:0000313" key="1">
    <source>
        <dbReference type="EMBL" id="MCI55528.1"/>
    </source>
</evidence>
<dbReference type="Proteomes" id="UP000265520">
    <property type="component" value="Unassembled WGS sequence"/>
</dbReference>
<name>A0A392T363_9FABA</name>
<feature type="non-terminal residue" evidence="1">
    <location>
        <position position="1"/>
    </location>
</feature>
<dbReference type="EMBL" id="LXQA010497798">
    <property type="protein sequence ID" value="MCI55528.1"/>
    <property type="molecule type" value="Genomic_DNA"/>
</dbReference>